<dbReference type="RefSeq" id="WP_067752428.1">
    <property type="nucleotide sequence ID" value="NZ_CP015772.1"/>
</dbReference>
<accession>A0A1A9HXX2</accession>
<reference evidence="1 2" key="1">
    <citation type="submission" date="2016-05" db="EMBL/GenBank/DDBJ databases">
        <title>Niabella ginsenosidivorans BS26 whole genome sequencing.</title>
        <authorList>
            <person name="Im W.T."/>
            <person name="Siddiqi M.Z."/>
        </authorList>
    </citation>
    <scope>NUCLEOTIDE SEQUENCE [LARGE SCALE GENOMIC DNA]</scope>
    <source>
        <strain evidence="1 2">BS26</strain>
    </source>
</reference>
<dbReference type="EMBL" id="CP015772">
    <property type="protein sequence ID" value="ANH80278.1"/>
    <property type="molecule type" value="Genomic_DNA"/>
</dbReference>
<keyword evidence="2" id="KW-1185">Reference proteome</keyword>
<dbReference type="Proteomes" id="UP000077667">
    <property type="component" value="Chromosome"/>
</dbReference>
<evidence type="ECO:0000313" key="1">
    <source>
        <dbReference type="EMBL" id="ANH80278.1"/>
    </source>
</evidence>
<organism evidence="1 2">
    <name type="scientific">Niabella ginsenosidivorans</name>
    <dbReference type="NCBI Taxonomy" id="1176587"/>
    <lineage>
        <taxon>Bacteria</taxon>
        <taxon>Pseudomonadati</taxon>
        <taxon>Bacteroidota</taxon>
        <taxon>Chitinophagia</taxon>
        <taxon>Chitinophagales</taxon>
        <taxon>Chitinophagaceae</taxon>
        <taxon>Niabella</taxon>
    </lineage>
</organism>
<sequence length="62" mass="6627">MTFGVPTAHQGRPLNCANASILDMAVAKSWNEETAGKQLRKACADVGHDPLYVISDNASILK</sequence>
<protein>
    <submittedName>
        <fullName evidence="1">Uncharacterized protein</fullName>
    </submittedName>
</protein>
<dbReference type="KEGG" id="nia:A8C56_04125"/>
<proteinExistence type="predicted"/>
<dbReference type="AlphaFoldDB" id="A0A1A9HXX2"/>
<name>A0A1A9HXX2_9BACT</name>
<gene>
    <name evidence="1" type="ORF">A8C56_04125</name>
</gene>
<evidence type="ECO:0000313" key="2">
    <source>
        <dbReference type="Proteomes" id="UP000077667"/>
    </source>
</evidence>
<dbReference type="OrthoDB" id="1064789at2"/>